<dbReference type="Proteomes" id="UP000796761">
    <property type="component" value="Unassembled WGS sequence"/>
</dbReference>
<dbReference type="Pfam" id="PF15361">
    <property type="entry name" value="RIC3"/>
    <property type="match status" value="1"/>
</dbReference>
<dbReference type="PANTHER" id="PTHR34524">
    <property type="entry name" value="CALCYPHOSIN"/>
    <property type="match status" value="1"/>
</dbReference>
<keyword evidence="4" id="KW-0175">Coiled coil</keyword>
<evidence type="ECO:0000313" key="7">
    <source>
        <dbReference type="EMBL" id="TRZ26915.1"/>
    </source>
</evidence>
<evidence type="ECO:0000256" key="5">
    <source>
        <dbReference type="SAM" id="MobiDB-lite"/>
    </source>
</evidence>
<dbReference type="AlphaFoldDB" id="A0A8K1LU33"/>
<keyword evidence="1" id="KW-0479">Metal-binding</keyword>
<dbReference type="OrthoDB" id="6280085at2759"/>
<keyword evidence="8" id="KW-1185">Reference proteome</keyword>
<protein>
    <recommendedName>
        <fullName evidence="6">EF-hand domain-containing protein</fullName>
    </recommendedName>
</protein>
<dbReference type="InterPro" id="IPR002048">
    <property type="entry name" value="EF_hand_dom"/>
</dbReference>
<dbReference type="InterPro" id="IPR032763">
    <property type="entry name" value="RIC3_N"/>
</dbReference>
<feature type="region of interest" description="Disordered" evidence="5">
    <location>
        <begin position="334"/>
        <end position="380"/>
    </location>
</feature>
<dbReference type="Gene3D" id="1.10.238.10">
    <property type="entry name" value="EF-hand"/>
    <property type="match status" value="2"/>
</dbReference>
<evidence type="ECO:0000256" key="3">
    <source>
        <dbReference type="ARBA" id="ARBA00022837"/>
    </source>
</evidence>
<dbReference type="PANTHER" id="PTHR34524:SF3">
    <property type="entry name" value="CALCYPHOSIN-2"/>
    <property type="match status" value="1"/>
</dbReference>
<evidence type="ECO:0000256" key="4">
    <source>
        <dbReference type="SAM" id="Coils"/>
    </source>
</evidence>
<dbReference type="InterPro" id="IPR011992">
    <property type="entry name" value="EF-hand-dom_pair"/>
</dbReference>
<proteinExistence type="predicted"/>
<sequence length="834" mass="95476">MALSAVQQASMNGLQSSLLAVAIVVSMYVKPGSPQTVNQVHRNPGNSDSNAYQSFQQMRNAMEKEIKSERTRGNGRELAFTLMPLYALGVGMFAAYKLLKMKSHEESHSKKEKSTEDKAKETEHQLLELEQHLAQTEKMLNSLLTQLDPLSNCVNALACEQKDEIMTQLQSIRRLMKESGLDKSENQMKDLGHICNEKLEDLIQSFAEHSQEKEMDNREDDCNEDLLEDIDNDYKIEEHELHSECEVHQVEPDVVEDEEMISKDAIESEEMGLRRRNRYEWNLHMVPCLDLGRLGDSDEEDGDSYIPYTGGSSHRCQLDSSSEWRMSLQTPYAQHQHVSRKLHQNKMEQKTRPENLPSPTDRSKPMHGQYEAGTKEKYEQHPQRIAEKKKDLQCPDTSIKGTQLEDGHDFLDKKALLQLCYTNKPYNMQPNIRKSEAEDVAAERRKQAVVEQVMVDQLCRAVISDPEQSTDSDACKAAQGLLGAGIEPVCVRKRTLHGTKIRTKSGLTENMLSNKLRFDSRIISRNGHDACRELIGFFFACDKSLTVYEFRQFGKNRTNALPFIQKGFYQHQRGKRKGKAYDFSDFYIGANLTFRSVDHNLPESVKQNPVLTLRVISIDEAAMDYLKASSVELKEECTRQVVDDIKVFRKIQGIFRETLSKRGVRLITGLGKYFRQTDKNGSGFLSRAALKEALRVFHLEMPEGDFESLWLILDDSKSDKVDYGEFTRAIFGEMNEYRKAFVRKAYMKLDFNKTGSVPMVDVRKCYRAKKHPLLLSGKTAEEEIKLSFLEVLGESCSNPNEVSYSEFEDYYEGLSFGIVDDDDFVNILRNSWGI</sequence>
<comment type="caution">
    <text evidence="7">The sequence shown here is derived from an EMBL/GenBank/DDBJ whole genome shotgun (WGS) entry which is preliminary data.</text>
</comment>
<dbReference type="InterPro" id="IPR018247">
    <property type="entry name" value="EF_Hand_1_Ca_BS"/>
</dbReference>
<dbReference type="PROSITE" id="PS00018">
    <property type="entry name" value="EF_HAND_1"/>
    <property type="match status" value="1"/>
</dbReference>
<dbReference type="InterPro" id="IPR051581">
    <property type="entry name" value="Ca-bind"/>
</dbReference>
<dbReference type="SUPFAM" id="SSF47473">
    <property type="entry name" value="EF-hand"/>
    <property type="match status" value="1"/>
</dbReference>
<evidence type="ECO:0000313" key="8">
    <source>
        <dbReference type="Proteomes" id="UP000796761"/>
    </source>
</evidence>
<keyword evidence="3" id="KW-0106">Calcium</keyword>
<feature type="coiled-coil region" evidence="4">
    <location>
        <begin position="112"/>
        <end position="146"/>
    </location>
</feature>
<dbReference type="GO" id="GO:0005509">
    <property type="term" value="F:calcium ion binding"/>
    <property type="evidence" value="ECO:0007669"/>
    <property type="project" value="InterPro"/>
</dbReference>
<accession>A0A8K1LU33</accession>
<gene>
    <name evidence="7" type="ORF">HGM15179_000156</name>
</gene>
<evidence type="ECO:0000256" key="1">
    <source>
        <dbReference type="ARBA" id="ARBA00022723"/>
    </source>
</evidence>
<name>A0A8K1LU33_9PASS</name>
<evidence type="ECO:0000256" key="2">
    <source>
        <dbReference type="ARBA" id="ARBA00022737"/>
    </source>
</evidence>
<reference evidence="7" key="1">
    <citation type="submission" date="2019-04" db="EMBL/GenBank/DDBJ databases">
        <title>Genome assembly of Zosterops borbonicus 15179.</title>
        <authorList>
            <person name="Leroy T."/>
            <person name="Anselmetti Y."/>
            <person name="Tilak M.-K."/>
            <person name="Nabholz B."/>
        </authorList>
    </citation>
    <scope>NUCLEOTIDE SEQUENCE</scope>
    <source>
        <strain evidence="7">HGM_15179</strain>
        <tissue evidence="7">Muscle</tissue>
    </source>
</reference>
<dbReference type="PROSITE" id="PS50222">
    <property type="entry name" value="EF_HAND_2"/>
    <property type="match status" value="1"/>
</dbReference>
<organism evidence="7 8">
    <name type="scientific">Zosterops borbonicus</name>
    <dbReference type="NCBI Taxonomy" id="364589"/>
    <lineage>
        <taxon>Eukaryota</taxon>
        <taxon>Metazoa</taxon>
        <taxon>Chordata</taxon>
        <taxon>Craniata</taxon>
        <taxon>Vertebrata</taxon>
        <taxon>Euteleostomi</taxon>
        <taxon>Archelosauria</taxon>
        <taxon>Archosauria</taxon>
        <taxon>Dinosauria</taxon>
        <taxon>Saurischia</taxon>
        <taxon>Theropoda</taxon>
        <taxon>Coelurosauria</taxon>
        <taxon>Aves</taxon>
        <taxon>Neognathae</taxon>
        <taxon>Neoaves</taxon>
        <taxon>Telluraves</taxon>
        <taxon>Australaves</taxon>
        <taxon>Passeriformes</taxon>
        <taxon>Sylvioidea</taxon>
        <taxon>Zosteropidae</taxon>
        <taxon>Zosterops</taxon>
    </lineage>
</organism>
<keyword evidence="2" id="KW-0677">Repeat</keyword>
<feature type="domain" description="EF-hand" evidence="6">
    <location>
        <begin position="665"/>
        <end position="700"/>
    </location>
</feature>
<dbReference type="EMBL" id="SWJQ01000002">
    <property type="protein sequence ID" value="TRZ26915.1"/>
    <property type="molecule type" value="Genomic_DNA"/>
</dbReference>
<evidence type="ECO:0000259" key="6">
    <source>
        <dbReference type="PROSITE" id="PS50222"/>
    </source>
</evidence>